<organism evidence="1 2">
    <name type="scientific">Hymenobacter negativus</name>
    <dbReference type="NCBI Taxonomy" id="2795026"/>
    <lineage>
        <taxon>Bacteria</taxon>
        <taxon>Pseudomonadati</taxon>
        <taxon>Bacteroidota</taxon>
        <taxon>Cytophagia</taxon>
        <taxon>Cytophagales</taxon>
        <taxon>Hymenobacteraceae</taxon>
        <taxon>Hymenobacter</taxon>
    </lineage>
</organism>
<sequence>MNSAEKKFLDFVLGNENYGYLKFSNIDMIYKKEYCEHGHPVLGGTCSQCAQRMASAAEAEAAPAVAPSTPNRTLVQLRELKSLLQKCLITEAEYDERRNDILANF</sequence>
<accession>A0ABS0Q6F4</accession>
<evidence type="ECO:0000313" key="2">
    <source>
        <dbReference type="Proteomes" id="UP000625631"/>
    </source>
</evidence>
<dbReference type="RefSeq" id="WP_198075269.1">
    <property type="nucleotide sequence ID" value="NZ_JAEDAE010000003.1"/>
</dbReference>
<dbReference type="Proteomes" id="UP000625631">
    <property type="component" value="Unassembled WGS sequence"/>
</dbReference>
<proteinExistence type="predicted"/>
<protein>
    <submittedName>
        <fullName evidence="1">SHOCT domain-containing protein</fullName>
    </submittedName>
</protein>
<gene>
    <name evidence="1" type="ORF">I7X13_09300</name>
</gene>
<reference evidence="1 2" key="1">
    <citation type="submission" date="2020-12" db="EMBL/GenBank/DDBJ databases">
        <title>Hymenobacter sp.</title>
        <authorList>
            <person name="Kim M.K."/>
        </authorList>
    </citation>
    <scope>NUCLEOTIDE SEQUENCE [LARGE SCALE GENOMIC DNA]</scope>
    <source>
        <strain evidence="1 2">BT442</strain>
    </source>
</reference>
<name>A0ABS0Q6F4_9BACT</name>
<comment type="caution">
    <text evidence="1">The sequence shown here is derived from an EMBL/GenBank/DDBJ whole genome shotgun (WGS) entry which is preliminary data.</text>
</comment>
<evidence type="ECO:0000313" key="1">
    <source>
        <dbReference type="EMBL" id="MBH8558241.1"/>
    </source>
</evidence>
<dbReference type="EMBL" id="JAEDAE010000003">
    <property type="protein sequence ID" value="MBH8558241.1"/>
    <property type="molecule type" value="Genomic_DNA"/>
</dbReference>
<keyword evidence="2" id="KW-1185">Reference proteome</keyword>